<dbReference type="NCBIfam" id="TIGR02614">
    <property type="entry name" value="ftsW"/>
    <property type="match status" value="1"/>
</dbReference>
<dbReference type="GO" id="GO:0071555">
    <property type="term" value="P:cell wall organization"/>
    <property type="evidence" value="ECO:0007669"/>
    <property type="project" value="UniProtKB-KW"/>
</dbReference>
<evidence type="ECO:0000256" key="16">
    <source>
        <dbReference type="ARBA" id="ARBA00049902"/>
    </source>
</evidence>
<evidence type="ECO:0000313" key="18">
    <source>
        <dbReference type="EMBL" id="ODJ88612.1"/>
    </source>
</evidence>
<dbReference type="OrthoDB" id="9768187at2"/>
<feature type="transmembrane region" description="Helical" evidence="17">
    <location>
        <begin position="23"/>
        <end position="42"/>
    </location>
</feature>
<dbReference type="Proteomes" id="UP000094769">
    <property type="component" value="Unassembled WGS sequence"/>
</dbReference>
<evidence type="ECO:0000256" key="11">
    <source>
        <dbReference type="ARBA" id="ARBA00022989"/>
    </source>
</evidence>
<dbReference type="PANTHER" id="PTHR30474:SF2">
    <property type="entry name" value="PEPTIDOGLYCAN GLYCOSYLTRANSFERASE FTSW-RELATED"/>
    <property type="match status" value="1"/>
</dbReference>
<dbReference type="GO" id="GO:0015648">
    <property type="term" value="F:lipid-linked peptidoglycan transporter activity"/>
    <property type="evidence" value="ECO:0007669"/>
    <property type="project" value="TreeGrafter"/>
</dbReference>
<evidence type="ECO:0000256" key="9">
    <source>
        <dbReference type="ARBA" id="ARBA00022960"/>
    </source>
</evidence>
<dbReference type="PANTHER" id="PTHR30474">
    <property type="entry name" value="CELL CYCLE PROTEIN"/>
    <property type="match status" value="1"/>
</dbReference>
<evidence type="ECO:0000256" key="2">
    <source>
        <dbReference type="ARBA" id="ARBA00004752"/>
    </source>
</evidence>
<reference evidence="18 19" key="1">
    <citation type="submission" date="2016-06" db="EMBL/GenBank/DDBJ databases">
        <title>Genome sequence of endosymbiont of Candidatus Endolucinida thiodiazotropha.</title>
        <authorList>
            <person name="Poehlein A."/>
            <person name="Koenig S."/>
            <person name="Heiden S.E."/>
            <person name="Thuermer A."/>
            <person name="Voget S."/>
            <person name="Daniel R."/>
            <person name="Markert S."/>
            <person name="Gros O."/>
            <person name="Schweder T."/>
        </authorList>
    </citation>
    <scope>NUCLEOTIDE SEQUENCE [LARGE SCALE GENOMIC DNA]</scope>
    <source>
        <strain evidence="18 19">COS</strain>
    </source>
</reference>
<keyword evidence="3 17" id="KW-1003">Cell membrane</keyword>
<sequence length="400" mass="44543">MNTLVRPQAHDARARRNPVTQPIFDWWLLGAAAMLLCFGLVMVSSASMTVGDRLGGSPFFYVYRHLFAMFLGLLSAYLVFQIAMIQWRKAGPLLVFFGLCLLMLLLVPGIGKSVNGATRWIPLGGFNLQSSEFMKLFMVLYIAGYLVRRQDEVARSFWGFAKPMLLLIITSSLILLQPDFGTTVVLFATATGMLFLGGVVLYQFATLLVFAGVAGWALIYFSPYRWQRMTTYLNPWDDPFNTDFQLSQALIAFGRGEISGVGLGNGIQKQFYLPEAHTDFIMAVVGEEFGLLGTVGVIFLFAFITWRAFQIGVKAEQAGQRFSSYTAYGLGLWIGMQAFINIGVNVGLLPTKGLTLPFMSYGGNSIIVACMMIAMLLRIDFESRQKGGKSKHRRRSWSLM</sequence>
<comment type="subcellular location">
    <subcellularLocation>
        <location evidence="17">Cell inner membrane</location>
        <topology evidence="17">Multi-pass membrane protein</topology>
    </subcellularLocation>
    <subcellularLocation>
        <location evidence="1">Cell membrane</location>
        <topology evidence="1">Multi-pass membrane protein</topology>
    </subcellularLocation>
    <text evidence="17">Localizes to the division septum.</text>
</comment>
<dbReference type="GO" id="GO:0043093">
    <property type="term" value="P:FtsZ-dependent cytokinesis"/>
    <property type="evidence" value="ECO:0007669"/>
    <property type="project" value="UniProtKB-UniRule"/>
</dbReference>
<keyword evidence="4 17" id="KW-0997">Cell inner membrane</keyword>
<dbReference type="HAMAP" id="MF_00913">
    <property type="entry name" value="PGT_FtsW_proteobact"/>
    <property type="match status" value="1"/>
</dbReference>
<dbReference type="EMBL" id="MARB01000005">
    <property type="protein sequence ID" value="ODJ88612.1"/>
    <property type="molecule type" value="Genomic_DNA"/>
</dbReference>
<comment type="function">
    <text evidence="17">Peptidoglycan polymerase that is essential for cell division.</text>
</comment>
<feature type="transmembrane region" description="Helical" evidence="17">
    <location>
        <begin position="159"/>
        <end position="177"/>
    </location>
</feature>
<dbReference type="EC" id="2.4.99.28" evidence="17"/>
<dbReference type="InterPro" id="IPR013437">
    <property type="entry name" value="FtsW"/>
</dbReference>
<gene>
    <name evidence="17 18" type="primary">ftsW</name>
    <name evidence="18" type="ORF">CODIS_11620</name>
</gene>
<feature type="transmembrane region" description="Helical" evidence="17">
    <location>
        <begin position="361"/>
        <end position="381"/>
    </location>
</feature>
<dbReference type="GO" id="GO:0008955">
    <property type="term" value="F:peptidoglycan glycosyltransferase activity"/>
    <property type="evidence" value="ECO:0007669"/>
    <property type="project" value="UniProtKB-UniRule"/>
</dbReference>
<dbReference type="GO" id="GO:0032153">
    <property type="term" value="C:cell division site"/>
    <property type="evidence" value="ECO:0007669"/>
    <property type="project" value="UniProtKB-UniRule"/>
</dbReference>
<evidence type="ECO:0000256" key="12">
    <source>
        <dbReference type="ARBA" id="ARBA00023136"/>
    </source>
</evidence>
<feature type="transmembrane region" description="Helical" evidence="17">
    <location>
        <begin position="330"/>
        <end position="349"/>
    </location>
</feature>
<name>A0A7Z0VMV8_9GAMM</name>
<evidence type="ECO:0000256" key="15">
    <source>
        <dbReference type="ARBA" id="ARBA00038053"/>
    </source>
</evidence>
<keyword evidence="6 17" id="KW-0328">Glycosyltransferase</keyword>
<evidence type="ECO:0000256" key="3">
    <source>
        <dbReference type="ARBA" id="ARBA00022475"/>
    </source>
</evidence>
<organism evidence="18 19">
    <name type="scientific">Candidatus Thiodiazotropha endolucinida</name>
    <dbReference type="NCBI Taxonomy" id="1655433"/>
    <lineage>
        <taxon>Bacteria</taxon>
        <taxon>Pseudomonadati</taxon>
        <taxon>Pseudomonadota</taxon>
        <taxon>Gammaproteobacteria</taxon>
        <taxon>Chromatiales</taxon>
        <taxon>Sedimenticolaceae</taxon>
        <taxon>Candidatus Thiodiazotropha</taxon>
    </lineage>
</organism>
<protein>
    <recommendedName>
        <fullName evidence="17">Probable peptidoglycan glycosyltransferase FtsW</fullName>
        <shortName evidence="17">PGT</shortName>
        <ecNumber evidence="17">2.4.99.28</ecNumber>
    </recommendedName>
    <alternativeName>
        <fullName evidence="17">Cell division protein FtsW</fullName>
    </alternativeName>
    <alternativeName>
        <fullName evidence="17">Cell wall polymerase</fullName>
    </alternativeName>
    <alternativeName>
        <fullName evidence="17">Peptidoglycan polymerase</fullName>
        <shortName evidence="17">PG polymerase</shortName>
    </alternativeName>
</protein>
<keyword evidence="11 17" id="KW-1133">Transmembrane helix</keyword>
<dbReference type="AlphaFoldDB" id="A0A7Z0VMV8"/>
<keyword evidence="19" id="KW-1185">Reference proteome</keyword>
<evidence type="ECO:0000256" key="13">
    <source>
        <dbReference type="ARBA" id="ARBA00023306"/>
    </source>
</evidence>
<keyword evidence="14 17" id="KW-0961">Cell wall biogenesis/degradation</keyword>
<dbReference type="GO" id="GO:0008360">
    <property type="term" value="P:regulation of cell shape"/>
    <property type="evidence" value="ECO:0007669"/>
    <property type="project" value="UniProtKB-KW"/>
</dbReference>
<comment type="similarity">
    <text evidence="15 17">Belongs to the SEDS family. FtsW subfamily.</text>
</comment>
<dbReference type="GO" id="GO:0005886">
    <property type="term" value="C:plasma membrane"/>
    <property type="evidence" value="ECO:0007669"/>
    <property type="project" value="UniProtKB-SubCell"/>
</dbReference>
<evidence type="ECO:0000256" key="14">
    <source>
        <dbReference type="ARBA" id="ARBA00023316"/>
    </source>
</evidence>
<evidence type="ECO:0000256" key="1">
    <source>
        <dbReference type="ARBA" id="ARBA00004651"/>
    </source>
</evidence>
<feature type="transmembrane region" description="Helical" evidence="17">
    <location>
        <begin position="289"/>
        <end position="309"/>
    </location>
</feature>
<keyword evidence="12 17" id="KW-0472">Membrane</keyword>
<evidence type="ECO:0000256" key="5">
    <source>
        <dbReference type="ARBA" id="ARBA00022618"/>
    </source>
</evidence>
<feature type="transmembrane region" description="Helical" evidence="17">
    <location>
        <begin position="207"/>
        <end position="226"/>
    </location>
</feature>
<evidence type="ECO:0000256" key="8">
    <source>
        <dbReference type="ARBA" id="ARBA00022692"/>
    </source>
</evidence>
<dbReference type="PROSITE" id="PS00428">
    <property type="entry name" value="FTSW_RODA_SPOVE"/>
    <property type="match status" value="1"/>
</dbReference>
<dbReference type="InterPro" id="IPR001182">
    <property type="entry name" value="FtsW/RodA"/>
</dbReference>
<evidence type="ECO:0000256" key="17">
    <source>
        <dbReference type="HAMAP-Rule" id="MF_00913"/>
    </source>
</evidence>
<keyword evidence="13 17" id="KW-0131">Cell cycle</keyword>
<accession>A0A7Z0VMV8</accession>
<evidence type="ECO:0000256" key="7">
    <source>
        <dbReference type="ARBA" id="ARBA00022679"/>
    </source>
</evidence>
<feature type="transmembrane region" description="Helical" evidence="17">
    <location>
        <begin position="92"/>
        <end position="110"/>
    </location>
</feature>
<keyword evidence="8 17" id="KW-0812">Transmembrane</keyword>
<evidence type="ECO:0000256" key="10">
    <source>
        <dbReference type="ARBA" id="ARBA00022984"/>
    </source>
</evidence>
<proteinExistence type="inferred from homology"/>
<dbReference type="UniPathway" id="UPA00219"/>
<feature type="transmembrane region" description="Helical" evidence="17">
    <location>
        <begin position="183"/>
        <end position="202"/>
    </location>
</feature>
<keyword evidence="9 17" id="KW-0133">Cell shape</keyword>
<comment type="caution">
    <text evidence="18">The sequence shown here is derived from an EMBL/GenBank/DDBJ whole genome shotgun (WGS) entry which is preliminary data.</text>
</comment>
<feature type="transmembrane region" description="Helical" evidence="17">
    <location>
        <begin position="62"/>
        <end position="80"/>
    </location>
</feature>
<evidence type="ECO:0000256" key="4">
    <source>
        <dbReference type="ARBA" id="ARBA00022519"/>
    </source>
</evidence>
<feature type="transmembrane region" description="Helical" evidence="17">
    <location>
        <begin position="130"/>
        <end position="147"/>
    </location>
</feature>
<dbReference type="GO" id="GO:0009252">
    <property type="term" value="P:peptidoglycan biosynthetic process"/>
    <property type="evidence" value="ECO:0007669"/>
    <property type="project" value="UniProtKB-UniRule"/>
</dbReference>
<evidence type="ECO:0000313" key="19">
    <source>
        <dbReference type="Proteomes" id="UP000094769"/>
    </source>
</evidence>
<dbReference type="Pfam" id="PF01098">
    <property type="entry name" value="FTSW_RODA_SPOVE"/>
    <property type="match status" value="1"/>
</dbReference>
<evidence type="ECO:0000256" key="6">
    <source>
        <dbReference type="ARBA" id="ARBA00022676"/>
    </source>
</evidence>
<dbReference type="InterPro" id="IPR018365">
    <property type="entry name" value="Cell_cycle_FtsW-rel_CS"/>
</dbReference>
<keyword evidence="5 17" id="KW-0132">Cell division</keyword>
<keyword evidence="7 17" id="KW-0808">Transferase</keyword>
<comment type="catalytic activity">
    <reaction evidence="16 17">
        <text>[GlcNAc-(1-&gt;4)-Mur2Ac(oyl-L-Ala-gamma-D-Glu-L-Lys-D-Ala-D-Ala)](n)-di-trans,octa-cis-undecaprenyl diphosphate + beta-D-GlcNAc-(1-&gt;4)-Mur2Ac(oyl-L-Ala-gamma-D-Glu-L-Lys-D-Ala-D-Ala)-di-trans,octa-cis-undecaprenyl diphosphate = [GlcNAc-(1-&gt;4)-Mur2Ac(oyl-L-Ala-gamma-D-Glu-L-Lys-D-Ala-D-Ala)](n+1)-di-trans,octa-cis-undecaprenyl diphosphate + di-trans,octa-cis-undecaprenyl diphosphate + H(+)</text>
        <dbReference type="Rhea" id="RHEA:23708"/>
        <dbReference type="Rhea" id="RHEA-COMP:9602"/>
        <dbReference type="Rhea" id="RHEA-COMP:9603"/>
        <dbReference type="ChEBI" id="CHEBI:15378"/>
        <dbReference type="ChEBI" id="CHEBI:58405"/>
        <dbReference type="ChEBI" id="CHEBI:60033"/>
        <dbReference type="ChEBI" id="CHEBI:78435"/>
        <dbReference type="EC" id="2.4.99.28"/>
    </reaction>
</comment>
<comment type="pathway">
    <text evidence="2 17">Cell wall biogenesis; peptidoglycan biosynthesis.</text>
</comment>
<keyword evidence="10 17" id="KW-0573">Peptidoglycan synthesis</keyword>
<dbReference type="RefSeq" id="WP_069122011.1">
    <property type="nucleotide sequence ID" value="NZ_MARB01000005.1"/>
</dbReference>